<dbReference type="RefSeq" id="XP_016638139.1">
    <property type="nucleotide sequence ID" value="XM_016771229.1"/>
</dbReference>
<dbReference type="InterPro" id="IPR052374">
    <property type="entry name" value="SERAC1"/>
</dbReference>
<name>A0A0D2J3Q7_9EURO</name>
<dbReference type="Gene3D" id="1.25.40.10">
    <property type="entry name" value="Tetratricopeptide repeat domain"/>
    <property type="match status" value="1"/>
</dbReference>
<keyword evidence="6" id="KW-0472">Membrane</keyword>
<dbReference type="OrthoDB" id="5086500at2759"/>
<evidence type="ECO:0000259" key="7">
    <source>
        <dbReference type="Pfam" id="PF00931"/>
    </source>
</evidence>
<dbReference type="InterPro" id="IPR029058">
    <property type="entry name" value="AB_hydrolase_fold"/>
</dbReference>
<dbReference type="GO" id="GO:0005783">
    <property type="term" value="C:endoplasmic reticulum"/>
    <property type="evidence" value="ECO:0007669"/>
    <property type="project" value="UniProtKB-SubCell"/>
</dbReference>
<proteinExistence type="predicted"/>
<dbReference type="SUPFAM" id="SSF52540">
    <property type="entry name" value="P-loop containing nucleoside triphosphate hydrolases"/>
    <property type="match status" value="1"/>
</dbReference>
<dbReference type="InterPro" id="IPR027417">
    <property type="entry name" value="P-loop_NTPase"/>
</dbReference>
<evidence type="ECO:0000256" key="1">
    <source>
        <dbReference type="ARBA" id="ARBA00004173"/>
    </source>
</evidence>
<dbReference type="GO" id="GO:0016020">
    <property type="term" value="C:membrane"/>
    <property type="evidence" value="ECO:0007669"/>
    <property type="project" value="UniProtKB-SubCell"/>
</dbReference>
<comment type="subcellular location">
    <subcellularLocation>
        <location evidence="2">Endoplasmic reticulum</location>
    </subcellularLocation>
    <subcellularLocation>
        <location evidence="3">Membrane</location>
    </subcellularLocation>
    <subcellularLocation>
        <location evidence="1">Mitochondrion</location>
    </subcellularLocation>
</comment>
<dbReference type="InterPro" id="IPR011990">
    <property type="entry name" value="TPR-like_helical_dom_sf"/>
</dbReference>
<dbReference type="SUPFAM" id="SSF53474">
    <property type="entry name" value="alpha/beta-Hydrolases"/>
    <property type="match status" value="1"/>
</dbReference>
<evidence type="ECO:0000313" key="9">
    <source>
        <dbReference type="Proteomes" id="UP000053411"/>
    </source>
</evidence>
<dbReference type="InterPro" id="IPR002182">
    <property type="entry name" value="NB-ARC"/>
</dbReference>
<dbReference type="GO" id="GO:0043531">
    <property type="term" value="F:ADP binding"/>
    <property type="evidence" value="ECO:0007669"/>
    <property type="project" value="InterPro"/>
</dbReference>
<dbReference type="Gene3D" id="3.40.50.1820">
    <property type="entry name" value="alpha/beta hydrolase"/>
    <property type="match status" value="1"/>
</dbReference>
<keyword evidence="5" id="KW-0496">Mitochondrion</keyword>
<dbReference type="Pfam" id="PF13424">
    <property type="entry name" value="TPR_12"/>
    <property type="match status" value="1"/>
</dbReference>
<dbReference type="SUPFAM" id="SSF48452">
    <property type="entry name" value="TPR-like"/>
    <property type="match status" value="1"/>
</dbReference>
<keyword evidence="4" id="KW-0256">Endoplasmic reticulum</keyword>
<organism evidence="8 9">
    <name type="scientific">Fonsecaea multimorphosa CBS 102226</name>
    <dbReference type="NCBI Taxonomy" id="1442371"/>
    <lineage>
        <taxon>Eukaryota</taxon>
        <taxon>Fungi</taxon>
        <taxon>Dikarya</taxon>
        <taxon>Ascomycota</taxon>
        <taxon>Pezizomycotina</taxon>
        <taxon>Eurotiomycetes</taxon>
        <taxon>Chaetothyriomycetidae</taxon>
        <taxon>Chaetothyriales</taxon>
        <taxon>Herpotrichiellaceae</taxon>
        <taxon>Fonsecaea</taxon>
    </lineage>
</organism>
<dbReference type="Gene3D" id="3.40.50.300">
    <property type="entry name" value="P-loop containing nucleotide triphosphate hydrolases"/>
    <property type="match status" value="1"/>
</dbReference>
<dbReference type="GeneID" id="27706455"/>
<sequence length="946" mass="107675">MSWPTAAAAGWTSVALLATPLLYYQLTRGIPSRQRPDQAPRSKFGVVPVDGSRQGLGTQLRKDGVDIIFVHGLGSNPDTTWRARPPRDATKPRQLEDANDDGVCWVTDLLVDDIPPATCRKTRIFFYNHDSYWQRGAVQTRLWNLAGNMLQHLQGRFRQTEEEKARDLVFVAYSYGGVLLKQNTTPYQDIVSRTRGIVFLGTPHRGSSFTSLGSWIAWFLRPLGSNALLLDEITYDSLHLQDLHEQFTQVIEDHVQVYNFFEERPTCLVDVGIFQWSKFVVNQQSAKYSEGSGHVHNVGLAVNHAGLNKFGERTAEYEAVRDTLVRFLPPPPRQIYSVPSSRVETYTSRRDLSQKIHKGLGVTFNGETAEFDETVKGFQAVIVHGMGGVGKTQLALNYAEETRACYDPVFWIDAQTKETVKASFERGAAALGLEFQNSPTADLELQEFPPVAGVCRWFSERDEGDPRWLVIVDNADDTSWRIDEIIPRGSRGHVIVTSQHQQTPGFLQGSCKFVEAREMSTEEARSLLMTYVGLAVGSEWVQQLDELGDFCDQVVKRLGCLALAVELAGLYLSEQLPHHRNDMNMMNSDTFYRVFRQYLDDFDRHRDELLQGQPFQRLSSYQKTVWTVWDTSLAAIERQAPHNHAIQMLTFLAQFDRGQMEREMFRLASDGWRDLFDGFKLSESDVPDWLQRFVTCHDNGWDDFHYRQATQPLKRYGLLRQLDGEWAGTTMHSLVQWRARKSGEEMNVAWRRCILIFLLAAVVQADREEEGHSFGRHLSTHLLEMNVGYSELVQELQLNELNAATLGGALRTTFYADGRWQKAKELSVQLVEVRKRVLGPSHPNTLLSIVKMATILSALGKYEEAEMMVRETLPVAEEMVGKDHTFTLNMMNNLAVATIGLGKFEEAELWPCPTYGSSTKQRAFLSKCYKSVRRSWERSIEKHYPA</sequence>
<dbReference type="VEuPathDB" id="FungiDB:Z520_00709"/>
<feature type="domain" description="NB-ARC" evidence="7">
    <location>
        <begin position="376"/>
        <end position="533"/>
    </location>
</feature>
<evidence type="ECO:0000256" key="6">
    <source>
        <dbReference type="ARBA" id="ARBA00023136"/>
    </source>
</evidence>
<dbReference type="PANTHER" id="PTHR48182:SF2">
    <property type="entry name" value="PROTEIN SERAC1"/>
    <property type="match status" value="1"/>
</dbReference>
<keyword evidence="9" id="KW-1185">Reference proteome</keyword>
<accession>A0A0D2J3Q7</accession>
<dbReference type="Pfam" id="PF00931">
    <property type="entry name" value="NB-ARC"/>
    <property type="match status" value="1"/>
</dbReference>
<gene>
    <name evidence="8" type="ORF">Z520_00709</name>
</gene>
<evidence type="ECO:0000313" key="8">
    <source>
        <dbReference type="EMBL" id="KIY04017.1"/>
    </source>
</evidence>
<evidence type="ECO:0000256" key="2">
    <source>
        <dbReference type="ARBA" id="ARBA00004240"/>
    </source>
</evidence>
<dbReference type="Proteomes" id="UP000053411">
    <property type="component" value="Unassembled WGS sequence"/>
</dbReference>
<reference evidence="8 9" key="1">
    <citation type="submission" date="2015-01" db="EMBL/GenBank/DDBJ databases">
        <title>The Genome Sequence of Fonsecaea multimorphosa CBS 102226.</title>
        <authorList>
            <consortium name="The Broad Institute Genomics Platform"/>
            <person name="Cuomo C."/>
            <person name="de Hoog S."/>
            <person name="Gorbushina A."/>
            <person name="Stielow B."/>
            <person name="Teixiera M."/>
            <person name="Abouelleil A."/>
            <person name="Chapman S.B."/>
            <person name="Priest M."/>
            <person name="Young S.K."/>
            <person name="Wortman J."/>
            <person name="Nusbaum C."/>
            <person name="Birren B."/>
        </authorList>
    </citation>
    <scope>NUCLEOTIDE SEQUENCE [LARGE SCALE GENOMIC DNA]</scope>
    <source>
        <strain evidence="8 9">CBS 102226</strain>
    </source>
</reference>
<dbReference type="GO" id="GO:0005739">
    <property type="term" value="C:mitochondrion"/>
    <property type="evidence" value="ECO:0007669"/>
    <property type="project" value="UniProtKB-SubCell"/>
</dbReference>
<evidence type="ECO:0000256" key="5">
    <source>
        <dbReference type="ARBA" id="ARBA00023128"/>
    </source>
</evidence>
<protein>
    <recommendedName>
        <fullName evidence="7">NB-ARC domain-containing protein</fullName>
    </recommendedName>
</protein>
<dbReference type="EMBL" id="KN848062">
    <property type="protein sequence ID" value="KIY04017.1"/>
    <property type="molecule type" value="Genomic_DNA"/>
</dbReference>
<dbReference type="AlphaFoldDB" id="A0A0D2J3Q7"/>
<evidence type="ECO:0000256" key="3">
    <source>
        <dbReference type="ARBA" id="ARBA00004370"/>
    </source>
</evidence>
<evidence type="ECO:0000256" key="4">
    <source>
        <dbReference type="ARBA" id="ARBA00022824"/>
    </source>
</evidence>
<dbReference type="PANTHER" id="PTHR48182">
    <property type="entry name" value="PROTEIN SERAC1"/>
    <property type="match status" value="1"/>
</dbReference>